<dbReference type="EMBL" id="JBICBT010000110">
    <property type="protein sequence ID" value="KAL3123156.1"/>
    <property type="molecule type" value="Genomic_DNA"/>
</dbReference>
<gene>
    <name evidence="2" type="ORF">niasHT_002068</name>
</gene>
<evidence type="ECO:0000313" key="2">
    <source>
        <dbReference type="EMBL" id="KAL3123156.1"/>
    </source>
</evidence>
<evidence type="ECO:0000256" key="1">
    <source>
        <dbReference type="SAM" id="SignalP"/>
    </source>
</evidence>
<dbReference type="Proteomes" id="UP001620626">
    <property type="component" value="Unassembled WGS sequence"/>
</dbReference>
<name>A0ABD2M6R1_9BILA</name>
<sequence length="157" mass="17118">MAFHLPLLITVLIIAITSMLATTNAEEYYGVPLGSLRNGTLGISGNVWLANSSVIQITDFKLDKNQKHETLFAFASPDAKIEAVKSLYKVITDDNGEEALTPMSGKKKHLGAISETAEEPQQRLVVMAPAGKSINDFRQFGVVNGKTMSKESLEQHQ</sequence>
<organism evidence="2 3">
    <name type="scientific">Heterodera trifolii</name>
    <dbReference type="NCBI Taxonomy" id="157864"/>
    <lineage>
        <taxon>Eukaryota</taxon>
        <taxon>Metazoa</taxon>
        <taxon>Ecdysozoa</taxon>
        <taxon>Nematoda</taxon>
        <taxon>Chromadorea</taxon>
        <taxon>Rhabditida</taxon>
        <taxon>Tylenchina</taxon>
        <taxon>Tylenchomorpha</taxon>
        <taxon>Tylenchoidea</taxon>
        <taxon>Heteroderidae</taxon>
        <taxon>Heteroderinae</taxon>
        <taxon>Heterodera</taxon>
    </lineage>
</organism>
<proteinExistence type="predicted"/>
<comment type="caution">
    <text evidence="2">The sequence shown here is derived from an EMBL/GenBank/DDBJ whole genome shotgun (WGS) entry which is preliminary data.</text>
</comment>
<evidence type="ECO:0000313" key="3">
    <source>
        <dbReference type="Proteomes" id="UP001620626"/>
    </source>
</evidence>
<dbReference type="AlphaFoldDB" id="A0ABD2M6R1"/>
<accession>A0ABD2M6R1</accession>
<keyword evidence="1" id="KW-0732">Signal</keyword>
<feature type="signal peptide" evidence="1">
    <location>
        <begin position="1"/>
        <end position="25"/>
    </location>
</feature>
<keyword evidence="3" id="KW-1185">Reference proteome</keyword>
<protein>
    <submittedName>
        <fullName evidence="2">Uncharacterized protein</fullName>
    </submittedName>
</protein>
<feature type="chain" id="PRO_5044787893" evidence="1">
    <location>
        <begin position="26"/>
        <end position="157"/>
    </location>
</feature>
<reference evidence="2 3" key="1">
    <citation type="submission" date="2024-10" db="EMBL/GenBank/DDBJ databases">
        <authorList>
            <person name="Kim D."/>
        </authorList>
    </citation>
    <scope>NUCLEOTIDE SEQUENCE [LARGE SCALE GENOMIC DNA]</scope>
    <source>
        <strain evidence="2">BH-2024</strain>
    </source>
</reference>